<dbReference type="Ensembl" id="ENSEBUT00000004597.1">
    <property type="protein sequence ID" value="ENSEBUP00000004176.1"/>
    <property type="gene ID" value="ENSEBUG00000002913.1"/>
</dbReference>
<sequence length="745" mass="82321">MVVKGSISGEVAETTLEFTPSIPPFVQPVMMSETRESNQVDSNISVSFEKNTQEKAKSVLINGMLDTEESPQSETGNDDSLDKSTEATKLAPADHLWATIAEGAVQLRMERNGPNSEPPELVHEMLLKSVQLYGDLPALKWKEGNDWTSLTFTDYYQLARSVAKSFLKLGLERFHGVGILGFNSPRWFVSDIGAIMAGGFAVGIYTTNSPEACQYVAENCKANIIVVENDKQLQKIIQVWPQLPHLKAIVQYSGELKDNVENVYLWSDFIEMGKDVDDSRLDKVMASQKANQCCTLIYTSGTTGEPKGVMLSHDNITWTARRLMQVLKIGSAHEMQQQSISYLPLSHIAAQMCDIWLCAMLGATTNFASPDALKGTLVNTMKEVRPTVFFGVPRVWEKIMEKIKVANASSGFLKRSLVSWGQKVGLEANIAAMKGESPPWSYGLAHSLIFKNIRQALGLDRCNICYVGAAPIAPETLEYFLSFDIPIYELYGMSESTGPQNMNVKDSHRIGSCGRPIPGFSLKLSNPDEEQNGEVCFWGRHVFMGYLSMEENTRNTLDEEGWLHSGDLGNIDDDGFLTITGRIKELIITAGGENIPPLLIEHSVKTELPFISNAMLIGDKRKFLSILLTLKCQVNESTGEPQDELSDDVVAFFRKIGSNSTRVSEVLSSSDPVVNCAIAEGIERVNQKATSNAQRVQKWDVLPQDFSIVGGELGPTLKLKRPAVLKKNCDRINNLYCDLTPTSSS</sequence>
<keyword evidence="2" id="KW-0276">Fatty acid metabolism</keyword>
<dbReference type="Pfam" id="PF00501">
    <property type="entry name" value="AMP-binding"/>
    <property type="match status" value="1"/>
</dbReference>
<protein>
    <recommendedName>
        <fullName evidence="4">long-chain-fatty-acid--CoA ligase</fullName>
        <ecNumber evidence="4">6.2.1.3</ecNumber>
    </recommendedName>
</protein>
<evidence type="ECO:0000256" key="3">
    <source>
        <dbReference type="ARBA" id="ARBA00023098"/>
    </source>
</evidence>
<dbReference type="Pfam" id="PF23562">
    <property type="entry name" value="AMP-binding_C_3"/>
    <property type="match status" value="1"/>
</dbReference>
<proteinExistence type="predicted"/>
<dbReference type="GO" id="GO:0004467">
    <property type="term" value="F:long-chain fatty acid-CoA ligase activity"/>
    <property type="evidence" value="ECO:0007669"/>
    <property type="project" value="UniProtKB-EC"/>
</dbReference>
<dbReference type="GO" id="GO:0016020">
    <property type="term" value="C:membrane"/>
    <property type="evidence" value="ECO:0007669"/>
    <property type="project" value="TreeGrafter"/>
</dbReference>
<feature type="region of interest" description="Disordered" evidence="5">
    <location>
        <begin position="65"/>
        <end position="84"/>
    </location>
</feature>
<keyword evidence="8" id="KW-1185">Reference proteome</keyword>
<dbReference type="Gene3D" id="3.40.50.12780">
    <property type="entry name" value="N-terminal domain of ligase-like"/>
    <property type="match status" value="1"/>
</dbReference>
<dbReference type="Proteomes" id="UP000694388">
    <property type="component" value="Unplaced"/>
</dbReference>
<name>A0A8C4N954_EPTBU</name>
<dbReference type="InterPro" id="IPR020845">
    <property type="entry name" value="AMP-binding_CS"/>
</dbReference>
<reference evidence="7" key="1">
    <citation type="submission" date="2025-08" db="UniProtKB">
        <authorList>
            <consortium name="Ensembl"/>
        </authorList>
    </citation>
    <scope>IDENTIFICATION</scope>
</reference>
<feature type="domain" description="AMP-dependent synthetase/ligase" evidence="6">
    <location>
        <begin position="129"/>
        <end position="547"/>
    </location>
</feature>
<evidence type="ECO:0000259" key="6">
    <source>
        <dbReference type="Pfam" id="PF00501"/>
    </source>
</evidence>
<keyword evidence="3" id="KW-0443">Lipid metabolism</keyword>
<organism evidence="7 8">
    <name type="scientific">Eptatretus burgeri</name>
    <name type="common">Inshore hagfish</name>
    <dbReference type="NCBI Taxonomy" id="7764"/>
    <lineage>
        <taxon>Eukaryota</taxon>
        <taxon>Metazoa</taxon>
        <taxon>Chordata</taxon>
        <taxon>Craniata</taxon>
        <taxon>Vertebrata</taxon>
        <taxon>Cyclostomata</taxon>
        <taxon>Myxini</taxon>
        <taxon>Myxiniformes</taxon>
        <taxon>Myxinidae</taxon>
        <taxon>Eptatretinae</taxon>
        <taxon>Eptatretus</taxon>
    </lineage>
</organism>
<dbReference type="CDD" id="cd05933">
    <property type="entry name" value="ACSBG_like"/>
    <property type="match status" value="1"/>
</dbReference>
<evidence type="ECO:0000256" key="2">
    <source>
        <dbReference type="ARBA" id="ARBA00022832"/>
    </source>
</evidence>
<dbReference type="EC" id="6.2.1.3" evidence="4"/>
<evidence type="ECO:0000256" key="4">
    <source>
        <dbReference type="ARBA" id="ARBA00026121"/>
    </source>
</evidence>
<feature type="compositionally biased region" description="Acidic residues" evidence="5">
    <location>
        <begin position="66"/>
        <end position="79"/>
    </location>
</feature>
<dbReference type="SUPFAM" id="SSF56801">
    <property type="entry name" value="Acetyl-CoA synthetase-like"/>
    <property type="match status" value="1"/>
</dbReference>
<reference evidence="7" key="2">
    <citation type="submission" date="2025-09" db="UniProtKB">
        <authorList>
            <consortium name="Ensembl"/>
        </authorList>
    </citation>
    <scope>IDENTIFICATION</scope>
</reference>
<dbReference type="AlphaFoldDB" id="A0A8C4N954"/>
<keyword evidence="1" id="KW-0436">Ligase</keyword>
<evidence type="ECO:0000256" key="1">
    <source>
        <dbReference type="ARBA" id="ARBA00022598"/>
    </source>
</evidence>
<dbReference type="GeneTree" id="ENSGT00940000155332"/>
<dbReference type="InterPro" id="IPR042099">
    <property type="entry name" value="ANL_N_sf"/>
</dbReference>
<evidence type="ECO:0000313" key="7">
    <source>
        <dbReference type="Ensembl" id="ENSEBUP00000004176.1"/>
    </source>
</evidence>
<dbReference type="PROSITE" id="PS00455">
    <property type="entry name" value="AMP_BINDING"/>
    <property type="match status" value="1"/>
</dbReference>
<dbReference type="PANTHER" id="PTHR43272:SF32">
    <property type="entry name" value="AMP-DEPENDENT SYNTHETASE_LIGASE DOMAIN-CONTAINING PROTEIN"/>
    <property type="match status" value="1"/>
</dbReference>
<dbReference type="InterPro" id="IPR000873">
    <property type="entry name" value="AMP-dep_synth/lig_dom"/>
</dbReference>
<dbReference type="GO" id="GO:0005783">
    <property type="term" value="C:endoplasmic reticulum"/>
    <property type="evidence" value="ECO:0007669"/>
    <property type="project" value="TreeGrafter"/>
</dbReference>
<dbReference type="PANTHER" id="PTHR43272">
    <property type="entry name" value="LONG-CHAIN-FATTY-ACID--COA LIGASE"/>
    <property type="match status" value="1"/>
</dbReference>
<evidence type="ECO:0000313" key="8">
    <source>
        <dbReference type="Proteomes" id="UP000694388"/>
    </source>
</evidence>
<accession>A0A8C4N954</accession>
<evidence type="ECO:0000256" key="5">
    <source>
        <dbReference type="SAM" id="MobiDB-lite"/>
    </source>
</evidence>